<dbReference type="InterPro" id="IPR027417">
    <property type="entry name" value="P-loop_NTPase"/>
</dbReference>
<feature type="transmembrane region" description="Helical" evidence="7">
    <location>
        <begin position="288"/>
        <end position="310"/>
    </location>
</feature>
<dbReference type="PANTHER" id="PTHR24221:SF654">
    <property type="entry name" value="ATP-BINDING CASSETTE SUB-FAMILY B MEMBER 6"/>
    <property type="match status" value="1"/>
</dbReference>
<feature type="transmembrane region" description="Helical" evidence="7">
    <location>
        <begin position="73"/>
        <end position="94"/>
    </location>
</feature>
<dbReference type="InterPro" id="IPR003439">
    <property type="entry name" value="ABC_transporter-like_ATP-bd"/>
</dbReference>
<evidence type="ECO:0000256" key="3">
    <source>
        <dbReference type="ARBA" id="ARBA00022741"/>
    </source>
</evidence>
<proteinExistence type="predicted"/>
<protein>
    <submittedName>
        <fullName evidence="10">Unannotated protein</fullName>
    </submittedName>
</protein>
<gene>
    <name evidence="10" type="ORF">UFOPK1591_00614</name>
</gene>
<dbReference type="Gene3D" id="1.20.1560.10">
    <property type="entry name" value="ABC transporter type 1, transmembrane domain"/>
    <property type="match status" value="1"/>
</dbReference>
<dbReference type="Gene3D" id="3.40.50.300">
    <property type="entry name" value="P-loop containing nucleotide triphosphate hydrolases"/>
    <property type="match status" value="1"/>
</dbReference>
<keyword evidence="5 7" id="KW-1133">Transmembrane helix</keyword>
<dbReference type="PROSITE" id="PS50929">
    <property type="entry name" value="ABC_TM1F"/>
    <property type="match status" value="1"/>
</dbReference>
<dbReference type="SUPFAM" id="SSF52540">
    <property type="entry name" value="P-loop containing nucleoside triphosphate hydrolases"/>
    <property type="match status" value="1"/>
</dbReference>
<evidence type="ECO:0000256" key="4">
    <source>
        <dbReference type="ARBA" id="ARBA00022840"/>
    </source>
</evidence>
<dbReference type="GO" id="GO:0140359">
    <property type="term" value="F:ABC-type transporter activity"/>
    <property type="evidence" value="ECO:0007669"/>
    <property type="project" value="InterPro"/>
</dbReference>
<dbReference type="GO" id="GO:0016887">
    <property type="term" value="F:ATP hydrolysis activity"/>
    <property type="evidence" value="ECO:0007669"/>
    <property type="project" value="InterPro"/>
</dbReference>
<dbReference type="InterPro" id="IPR017871">
    <property type="entry name" value="ABC_transporter-like_CS"/>
</dbReference>
<feature type="domain" description="ABC transmembrane type-1" evidence="9">
    <location>
        <begin position="21"/>
        <end position="317"/>
    </location>
</feature>
<evidence type="ECO:0000259" key="9">
    <source>
        <dbReference type="PROSITE" id="PS50929"/>
    </source>
</evidence>
<dbReference type="SUPFAM" id="SSF90123">
    <property type="entry name" value="ABC transporter transmembrane region"/>
    <property type="match status" value="1"/>
</dbReference>
<keyword evidence="3" id="KW-0547">Nucleotide-binding</keyword>
<evidence type="ECO:0000256" key="7">
    <source>
        <dbReference type="SAM" id="Phobius"/>
    </source>
</evidence>
<dbReference type="GO" id="GO:0016020">
    <property type="term" value="C:membrane"/>
    <property type="evidence" value="ECO:0007669"/>
    <property type="project" value="UniProtKB-SubCell"/>
</dbReference>
<reference evidence="10" key="1">
    <citation type="submission" date="2020-05" db="EMBL/GenBank/DDBJ databases">
        <authorList>
            <person name="Chiriac C."/>
            <person name="Salcher M."/>
            <person name="Ghai R."/>
            <person name="Kavagutti S V."/>
        </authorList>
    </citation>
    <scope>NUCLEOTIDE SEQUENCE</scope>
</reference>
<organism evidence="10">
    <name type="scientific">freshwater metagenome</name>
    <dbReference type="NCBI Taxonomy" id="449393"/>
    <lineage>
        <taxon>unclassified sequences</taxon>
        <taxon>metagenomes</taxon>
        <taxon>ecological metagenomes</taxon>
    </lineage>
</organism>
<evidence type="ECO:0000256" key="2">
    <source>
        <dbReference type="ARBA" id="ARBA00022692"/>
    </source>
</evidence>
<dbReference type="PROSITE" id="PS00211">
    <property type="entry name" value="ABC_TRANSPORTER_1"/>
    <property type="match status" value="1"/>
</dbReference>
<dbReference type="EMBL" id="CAEZTD010000035">
    <property type="protein sequence ID" value="CAB4559318.1"/>
    <property type="molecule type" value="Genomic_DNA"/>
</dbReference>
<accession>A0A6J6DCR8</accession>
<dbReference type="AlphaFoldDB" id="A0A6J6DCR8"/>
<dbReference type="PANTHER" id="PTHR24221">
    <property type="entry name" value="ATP-BINDING CASSETTE SUB-FAMILY B"/>
    <property type="match status" value="1"/>
</dbReference>
<dbReference type="InterPro" id="IPR039421">
    <property type="entry name" value="Type_1_exporter"/>
</dbReference>
<dbReference type="Pfam" id="PF00005">
    <property type="entry name" value="ABC_tran"/>
    <property type="match status" value="1"/>
</dbReference>
<feature type="domain" description="ABC transporter" evidence="8">
    <location>
        <begin position="367"/>
        <end position="603"/>
    </location>
</feature>
<evidence type="ECO:0000256" key="1">
    <source>
        <dbReference type="ARBA" id="ARBA00004141"/>
    </source>
</evidence>
<evidence type="ECO:0000313" key="10">
    <source>
        <dbReference type="EMBL" id="CAB4559318.1"/>
    </source>
</evidence>
<evidence type="ECO:0000256" key="5">
    <source>
        <dbReference type="ARBA" id="ARBA00022989"/>
    </source>
</evidence>
<keyword evidence="2 7" id="KW-0812">Transmembrane</keyword>
<dbReference type="InterPro" id="IPR036640">
    <property type="entry name" value="ABC1_TM_sf"/>
</dbReference>
<name>A0A6J6DCR8_9ZZZZ</name>
<keyword evidence="6 7" id="KW-0472">Membrane</keyword>
<dbReference type="GO" id="GO:0005524">
    <property type="term" value="F:ATP binding"/>
    <property type="evidence" value="ECO:0007669"/>
    <property type="project" value="UniProtKB-KW"/>
</dbReference>
<feature type="transmembrane region" description="Helical" evidence="7">
    <location>
        <begin position="160"/>
        <end position="191"/>
    </location>
</feature>
<evidence type="ECO:0000259" key="8">
    <source>
        <dbReference type="PROSITE" id="PS50893"/>
    </source>
</evidence>
<feature type="transmembrane region" description="Helical" evidence="7">
    <location>
        <begin position="263"/>
        <end position="282"/>
    </location>
</feature>
<dbReference type="PROSITE" id="PS50893">
    <property type="entry name" value="ABC_TRANSPORTER_2"/>
    <property type="match status" value="1"/>
</dbReference>
<dbReference type="InterPro" id="IPR011527">
    <property type="entry name" value="ABC1_TM_dom"/>
</dbReference>
<feature type="transmembrane region" description="Helical" evidence="7">
    <location>
        <begin position="20"/>
        <end position="49"/>
    </location>
</feature>
<sequence>MIASIRRSLSFLSVRERRSYFTLVVFRALSGILDVVGIALTGLLTGLAATNLDSGKPLVILGFELPSVSPTTLLALVLAVLVVFAAKAVIAVSLGRAIANRLAQIDAEKSAQITRYLFTGNLARIQTLDRGEIVWTVMGSTSNAFAGLLGNLSTFVSEGLLLLLVAATFLLIDPVAAICVFVYFGALILVIQGVISRLLKKAGIDASEGNMESVLALDDFLGAFREITVFEKQEYFLRKFSLARKRVSFSGGMLNFLGGMPRYVVETALMLGVVIFVGYQFLTGQLATGLVTVGVFLTGGVRIMAALLPLQNAAAVAKNQVEQSAMAHRLLAEAQEFGAATSAQASHAGNEEPPTAKMASELGALGVVLDKVSYTYPGSTKRALDKVTMRVAPGQHAAIIGPSGAGKTTIVDLLLGLIEPESGKASVSGFAPRFLTDKHPGLVSYVPQNPGLVSGTIAENIALGIDPAEIDYDKVDLAVTAAFLEDFIRTLPDGVRSSVGKQGDSLSGGQIQRIGLARALYEQPKLIILDEATSALDATSEAFVAQSLKNLGSDVTVIVIAHRLSTVQHSDVVFVVESGTVRASGTFSELRKTVPMVAEYVKLMSFDE</sequence>
<evidence type="ECO:0000256" key="6">
    <source>
        <dbReference type="ARBA" id="ARBA00023136"/>
    </source>
</evidence>
<comment type="subcellular location">
    <subcellularLocation>
        <location evidence="1">Membrane</location>
        <topology evidence="1">Multi-pass membrane protein</topology>
    </subcellularLocation>
</comment>
<dbReference type="SMART" id="SM00382">
    <property type="entry name" value="AAA"/>
    <property type="match status" value="1"/>
</dbReference>
<dbReference type="InterPro" id="IPR003593">
    <property type="entry name" value="AAA+_ATPase"/>
</dbReference>
<keyword evidence="4" id="KW-0067">ATP-binding</keyword>